<keyword evidence="2" id="KW-0964">Secreted</keyword>
<accession>A0A2A3ERF5</accession>
<evidence type="ECO:0000256" key="1">
    <source>
        <dbReference type="ARBA" id="ARBA00004613"/>
    </source>
</evidence>
<dbReference type="PANTHER" id="PTHR11480">
    <property type="entry name" value="SAPOSIN-RELATED"/>
    <property type="match status" value="1"/>
</dbReference>
<dbReference type="STRING" id="94128.A0A2A3ERF5"/>
<evidence type="ECO:0000256" key="7">
    <source>
        <dbReference type="SAM" id="SignalP"/>
    </source>
</evidence>
<dbReference type="SMART" id="SM00162">
    <property type="entry name" value="SAPA"/>
    <property type="match status" value="2"/>
</dbReference>
<dbReference type="Gene3D" id="1.10.225.10">
    <property type="entry name" value="Saposin-like"/>
    <property type="match status" value="7"/>
</dbReference>
<feature type="domain" description="Saposin B-type" evidence="8">
    <location>
        <begin position="437"/>
        <end position="522"/>
    </location>
</feature>
<dbReference type="InterPro" id="IPR011001">
    <property type="entry name" value="Saposin-like"/>
</dbReference>
<dbReference type="InterPro" id="IPR008138">
    <property type="entry name" value="SapB_2"/>
</dbReference>
<dbReference type="GO" id="GO:0005576">
    <property type="term" value="C:extracellular region"/>
    <property type="evidence" value="ECO:0007669"/>
    <property type="project" value="UniProtKB-SubCell"/>
</dbReference>
<dbReference type="PROSITE" id="PS51110">
    <property type="entry name" value="SAP_A"/>
    <property type="match status" value="2"/>
</dbReference>
<evidence type="ECO:0000256" key="6">
    <source>
        <dbReference type="ARBA" id="ARBA00023180"/>
    </source>
</evidence>
<dbReference type="InterPro" id="IPR008373">
    <property type="entry name" value="Saposin"/>
</dbReference>
<evidence type="ECO:0000259" key="9">
    <source>
        <dbReference type="PROSITE" id="PS51110"/>
    </source>
</evidence>
<feature type="domain" description="Saposin A-type" evidence="9">
    <location>
        <begin position="29"/>
        <end position="69"/>
    </location>
</feature>
<feature type="domain" description="Saposin B-type" evidence="8">
    <location>
        <begin position="741"/>
        <end position="818"/>
    </location>
</feature>
<sequence length="888" mass="99971">MNILIALCAILAVCKAGVVIQAEGPADLHLLGEQECTWGPSYWCENIKTASGCNATKHCIDKVWKHMKVPNDDDSVCTICKDMVQQAHDQLESNQTQEDIKSVFEGSCKLIHIKPIVKECITIVDQFIPELIETLASQMNPSIVCSVAGLCNSAHIDELIVKYESSKPEIKELKSRSLEKDEVEPDECSKCFTVAAHMEHKLNNTPRDKILQQMLNLCAEFNSYSDACSATILTYFDTLYTHLQENFNAQNICHLSGQCSNKFHKHDDIDTTLKVEIRPLSSVGMVDVNDDLPCKLCEQLLGHLRDLLVANTTETEFEEVLKGLCKQTKSFSTECIAIVDEYYPQIYEYLKKGLNSNIICQMMGICPIPGKTVQNGPIWPLVPRDAGEIGMRVFQNANKNLKSDNEELNKSQAETMQLPIERLVPFPMLEGSLGTQGKETCALCEYILHFIQEAITNPTTEEKVKTTLGKVCKKLPESISEQCTQFVDLYGDAIVAILAQEIDPSQVSVQVCSLLHLCPDEKLMKMWESIPKKYMLEEVQNKPSCPLCLLAVTQIYDVIKNNKTEANIEAQLDKLCIHLPHSLVDECTELVKGYSKELIELLLADLTPQEVCVYIKLCDPTEHLGPRSEFITDKDVTNEIPNDPISTEISDDLNNVNCVVCEFAMHYIDKFLGNNKEKNKVENAVHSVCNHLPKTIHKRCNRFVNKYASSIIDIITKDVSPKQVCSFLGVCTKLIEEMKASVTECAMCKTIISKINDRTIDDNIEKAISKVCQYLPSNMEHKCTILINSYGQSIINLIKRGEHIDKICSKMGLCAPNDYSTVSLENLRIKRSYEKNRIKHCTWGPVYWCSTNETARECKAVEHCKENVWKADFAPPKQITLSETEPNV</sequence>
<keyword evidence="3 7" id="KW-0732">Signal</keyword>
<dbReference type="InterPro" id="IPR007856">
    <property type="entry name" value="SapB_1"/>
</dbReference>
<keyword evidence="5" id="KW-1015">Disulfide bond</keyword>
<evidence type="ECO:0000313" key="10">
    <source>
        <dbReference type="EMBL" id="PBC33709.1"/>
    </source>
</evidence>
<evidence type="ECO:0000256" key="5">
    <source>
        <dbReference type="ARBA" id="ARBA00023157"/>
    </source>
</evidence>
<protein>
    <submittedName>
        <fullName evidence="10">Proactivator polypeptide</fullName>
    </submittedName>
</protein>
<dbReference type="InterPro" id="IPR003119">
    <property type="entry name" value="SAP_A"/>
</dbReference>
<dbReference type="Pfam" id="PF05184">
    <property type="entry name" value="SapB_1"/>
    <property type="match status" value="5"/>
</dbReference>
<organism evidence="10 11">
    <name type="scientific">Apis cerana cerana</name>
    <name type="common">Oriental honeybee</name>
    <dbReference type="NCBI Taxonomy" id="94128"/>
    <lineage>
        <taxon>Eukaryota</taxon>
        <taxon>Metazoa</taxon>
        <taxon>Ecdysozoa</taxon>
        <taxon>Arthropoda</taxon>
        <taxon>Hexapoda</taxon>
        <taxon>Insecta</taxon>
        <taxon>Pterygota</taxon>
        <taxon>Neoptera</taxon>
        <taxon>Endopterygota</taxon>
        <taxon>Hymenoptera</taxon>
        <taxon>Apocrita</taxon>
        <taxon>Aculeata</taxon>
        <taxon>Apoidea</taxon>
        <taxon>Anthophila</taxon>
        <taxon>Apidae</taxon>
        <taxon>Apis</taxon>
    </lineage>
</organism>
<feature type="signal peptide" evidence="7">
    <location>
        <begin position="1"/>
        <end position="16"/>
    </location>
</feature>
<comment type="subcellular location">
    <subcellularLocation>
        <location evidence="1">Secreted</location>
    </subcellularLocation>
</comment>
<dbReference type="GO" id="GO:0006665">
    <property type="term" value="P:sphingolipid metabolic process"/>
    <property type="evidence" value="ECO:0007669"/>
    <property type="project" value="InterPro"/>
</dbReference>
<reference evidence="10 11" key="1">
    <citation type="submission" date="2014-07" db="EMBL/GenBank/DDBJ databases">
        <title>Genomic and transcriptomic analysis on Apis cerana provide comprehensive insights into honey bee biology.</title>
        <authorList>
            <person name="Diao Q."/>
            <person name="Sun L."/>
            <person name="Zheng H."/>
            <person name="Zheng H."/>
            <person name="Xu S."/>
            <person name="Wang S."/>
            <person name="Zeng Z."/>
            <person name="Hu F."/>
            <person name="Su S."/>
            <person name="Wu J."/>
        </authorList>
    </citation>
    <scope>NUCLEOTIDE SEQUENCE [LARGE SCALE GENOMIC DNA]</scope>
    <source>
        <tissue evidence="10">Pupae without intestine</tissue>
    </source>
</reference>
<keyword evidence="6" id="KW-0325">Glycoprotein</keyword>
<dbReference type="InterPro" id="IPR051428">
    <property type="entry name" value="Sphingo_Act-Surfact_Prot"/>
</dbReference>
<dbReference type="FunFam" id="1.10.225.10:FF:000002">
    <property type="entry name" value="prosaposin isoform X2"/>
    <property type="match status" value="2"/>
</dbReference>
<dbReference type="GO" id="GO:0005764">
    <property type="term" value="C:lysosome"/>
    <property type="evidence" value="ECO:0007669"/>
    <property type="project" value="InterPro"/>
</dbReference>
<dbReference type="SUPFAM" id="SSF47862">
    <property type="entry name" value="Saposin"/>
    <property type="match status" value="6"/>
</dbReference>
<keyword evidence="4" id="KW-0677">Repeat</keyword>
<dbReference type="GO" id="GO:0016020">
    <property type="term" value="C:membrane"/>
    <property type="evidence" value="ECO:0007669"/>
    <property type="project" value="GOC"/>
</dbReference>
<dbReference type="EMBL" id="KZ288197">
    <property type="protein sequence ID" value="PBC33709.1"/>
    <property type="molecule type" value="Genomic_DNA"/>
</dbReference>
<evidence type="ECO:0000313" key="11">
    <source>
        <dbReference type="Proteomes" id="UP000242457"/>
    </source>
</evidence>
<dbReference type="Pfam" id="PF03489">
    <property type="entry name" value="SapB_2"/>
    <property type="match status" value="5"/>
</dbReference>
<dbReference type="InterPro" id="IPR048593">
    <property type="entry name" value="AOAH_Saposin_N"/>
</dbReference>
<dbReference type="OrthoDB" id="69496at2759"/>
<dbReference type="Pfam" id="PF20825">
    <property type="entry name" value="Saposin"/>
    <property type="match status" value="1"/>
</dbReference>
<dbReference type="PANTHER" id="PTHR11480:SF3">
    <property type="entry name" value="BCDNA.GH08312"/>
    <property type="match status" value="1"/>
</dbReference>
<dbReference type="Pfam" id="PF02199">
    <property type="entry name" value="SapA"/>
    <property type="match status" value="2"/>
</dbReference>
<dbReference type="PROSITE" id="PS50015">
    <property type="entry name" value="SAP_B"/>
    <property type="match status" value="7"/>
</dbReference>
<feature type="domain" description="Saposin B-type" evidence="8">
    <location>
        <begin position="541"/>
        <end position="622"/>
    </location>
</feature>
<proteinExistence type="predicted"/>
<name>A0A2A3ERF5_APICC</name>
<gene>
    <name evidence="10" type="ORF">APICC_00503</name>
</gene>
<dbReference type="AlphaFoldDB" id="A0A2A3ERF5"/>
<dbReference type="Proteomes" id="UP000242457">
    <property type="component" value="Unassembled WGS sequence"/>
</dbReference>
<evidence type="ECO:0000256" key="3">
    <source>
        <dbReference type="ARBA" id="ARBA00022729"/>
    </source>
</evidence>
<evidence type="ECO:0000256" key="4">
    <source>
        <dbReference type="ARBA" id="ARBA00022737"/>
    </source>
</evidence>
<dbReference type="SMART" id="SM00741">
    <property type="entry name" value="SapB"/>
    <property type="match status" value="7"/>
</dbReference>
<evidence type="ECO:0000256" key="2">
    <source>
        <dbReference type="ARBA" id="ARBA00022525"/>
    </source>
</evidence>
<dbReference type="PRINTS" id="PR01797">
    <property type="entry name" value="SAPOSIN"/>
</dbReference>
<feature type="domain" description="Saposin B-type" evidence="8">
    <location>
        <begin position="73"/>
        <end position="155"/>
    </location>
</feature>
<feature type="chain" id="PRO_5012742752" evidence="7">
    <location>
        <begin position="17"/>
        <end position="888"/>
    </location>
</feature>
<keyword evidence="11" id="KW-1185">Reference proteome</keyword>
<evidence type="ECO:0000259" key="8">
    <source>
        <dbReference type="PROSITE" id="PS50015"/>
    </source>
</evidence>
<dbReference type="InterPro" id="IPR008139">
    <property type="entry name" value="SaposinB_dom"/>
</dbReference>
<feature type="domain" description="Saposin B-type" evidence="8">
    <location>
        <begin position="290"/>
        <end position="370"/>
    </location>
</feature>
<feature type="domain" description="Saposin B-type" evidence="8">
    <location>
        <begin position="184"/>
        <end position="263"/>
    </location>
</feature>
<feature type="domain" description="Saposin A-type" evidence="9">
    <location>
        <begin position="834"/>
        <end position="874"/>
    </location>
</feature>
<feature type="domain" description="Saposin B-type" evidence="8">
    <location>
        <begin position="654"/>
        <end position="735"/>
    </location>
</feature>